<proteinExistence type="inferred from homology"/>
<sequence>MRMRLTVVFVMVLVIVLVAGQEAHAKKRGKGRKARPCRKEKNKQWCNKDKVEEMIKDHPAVDEEIIKKAQPENTVQQSCPAGKIDLKDEDKRTVNERSLTPWVYVTNHSANRIPDTFVEARCLCEGCLIYGPDGASVENTKDFENVPIKTGLPILERYDCKRRKCRERQSILQVTVGCMCATRKRATVPSS</sequence>
<dbReference type="GO" id="GO:0005125">
    <property type="term" value="F:cytokine activity"/>
    <property type="evidence" value="ECO:0007669"/>
    <property type="project" value="UniProtKB-KW"/>
</dbReference>
<dbReference type="InterPro" id="IPR010345">
    <property type="entry name" value="IL-17_fam"/>
</dbReference>
<dbReference type="PRINTS" id="PR01932">
    <property type="entry name" value="INTRLEUKIN17"/>
</dbReference>
<dbReference type="Pfam" id="PF06083">
    <property type="entry name" value="IL17"/>
    <property type="match status" value="1"/>
</dbReference>
<evidence type="ECO:0000313" key="8">
    <source>
        <dbReference type="Proteomes" id="UP000838412"/>
    </source>
</evidence>
<evidence type="ECO:0000256" key="5">
    <source>
        <dbReference type="ARBA" id="ARBA00022729"/>
    </source>
</evidence>
<keyword evidence="8" id="KW-1185">Reference proteome</keyword>
<dbReference type="OrthoDB" id="6038945at2759"/>
<organism evidence="7 8">
    <name type="scientific">Branchiostoma lanceolatum</name>
    <name type="common">Common lancelet</name>
    <name type="synonym">Amphioxus lanceolatum</name>
    <dbReference type="NCBI Taxonomy" id="7740"/>
    <lineage>
        <taxon>Eukaryota</taxon>
        <taxon>Metazoa</taxon>
        <taxon>Chordata</taxon>
        <taxon>Cephalochordata</taxon>
        <taxon>Leptocardii</taxon>
        <taxon>Amphioxiformes</taxon>
        <taxon>Branchiostomatidae</taxon>
        <taxon>Branchiostoma</taxon>
    </lineage>
</organism>
<evidence type="ECO:0000256" key="6">
    <source>
        <dbReference type="SAM" id="SignalP"/>
    </source>
</evidence>
<evidence type="ECO:0000313" key="7">
    <source>
        <dbReference type="EMBL" id="CAH1269726.1"/>
    </source>
</evidence>
<dbReference type="GO" id="GO:0005615">
    <property type="term" value="C:extracellular space"/>
    <property type="evidence" value="ECO:0007669"/>
    <property type="project" value="UniProtKB-KW"/>
</dbReference>
<accession>A0A8K0A6G1</accession>
<dbReference type="SUPFAM" id="SSF57501">
    <property type="entry name" value="Cystine-knot cytokines"/>
    <property type="match status" value="1"/>
</dbReference>
<dbReference type="InterPro" id="IPR029034">
    <property type="entry name" value="Cystine-knot_cytokine"/>
</dbReference>
<keyword evidence="3" id="KW-0202">Cytokine</keyword>
<evidence type="ECO:0000256" key="2">
    <source>
        <dbReference type="ARBA" id="ARBA00007236"/>
    </source>
</evidence>
<evidence type="ECO:0000256" key="3">
    <source>
        <dbReference type="ARBA" id="ARBA00022514"/>
    </source>
</evidence>
<keyword evidence="5 6" id="KW-0732">Signal</keyword>
<protein>
    <submittedName>
        <fullName evidence="7">IL17B protein</fullName>
    </submittedName>
</protein>
<dbReference type="Gene3D" id="2.10.90.10">
    <property type="entry name" value="Cystine-knot cytokines"/>
    <property type="match status" value="1"/>
</dbReference>
<feature type="signal peptide" evidence="6">
    <location>
        <begin position="1"/>
        <end position="25"/>
    </location>
</feature>
<gene>
    <name evidence="7" type="primary">IL17B</name>
    <name evidence="7" type="ORF">BLAG_LOCUS22285</name>
</gene>
<keyword evidence="4" id="KW-0964">Secreted</keyword>
<dbReference type="Proteomes" id="UP000838412">
    <property type="component" value="Chromosome 7"/>
</dbReference>
<dbReference type="InterPro" id="IPR020440">
    <property type="entry name" value="IL-17_chr"/>
</dbReference>
<dbReference type="EMBL" id="OV696692">
    <property type="protein sequence ID" value="CAH1269726.1"/>
    <property type="molecule type" value="Genomic_DNA"/>
</dbReference>
<feature type="chain" id="PRO_5035458383" evidence="6">
    <location>
        <begin position="26"/>
        <end position="191"/>
    </location>
</feature>
<dbReference type="AlphaFoldDB" id="A0A8K0A6G1"/>
<comment type="similarity">
    <text evidence="2">Belongs to the IL-17 family.</text>
</comment>
<name>A0A8K0A6G1_BRALA</name>
<evidence type="ECO:0000256" key="4">
    <source>
        <dbReference type="ARBA" id="ARBA00022525"/>
    </source>
</evidence>
<evidence type="ECO:0000256" key="1">
    <source>
        <dbReference type="ARBA" id="ARBA00004613"/>
    </source>
</evidence>
<reference evidence="7" key="1">
    <citation type="submission" date="2022-01" db="EMBL/GenBank/DDBJ databases">
        <authorList>
            <person name="Braso-Vives M."/>
        </authorList>
    </citation>
    <scope>NUCLEOTIDE SEQUENCE</scope>
</reference>
<comment type="subcellular location">
    <subcellularLocation>
        <location evidence="1">Secreted</location>
    </subcellularLocation>
</comment>